<dbReference type="AlphaFoldDB" id="A0A831LHC3"/>
<evidence type="ECO:0000256" key="8">
    <source>
        <dbReference type="SAM" id="MobiDB-lite"/>
    </source>
</evidence>
<organism evidence="9">
    <name type="scientific">Geoalkalibacter subterraneus</name>
    <dbReference type="NCBI Taxonomy" id="483547"/>
    <lineage>
        <taxon>Bacteria</taxon>
        <taxon>Pseudomonadati</taxon>
        <taxon>Thermodesulfobacteriota</taxon>
        <taxon>Desulfuromonadia</taxon>
        <taxon>Desulfuromonadales</taxon>
        <taxon>Geoalkalibacteraceae</taxon>
        <taxon>Geoalkalibacter</taxon>
    </lineage>
</organism>
<feature type="region of interest" description="Disordered" evidence="8">
    <location>
        <begin position="194"/>
        <end position="213"/>
    </location>
</feature>
<gene>
    <name evidence="9" type="ORF">ENN94_04295</name>
</gene>
<dbReference type="EMBL" id="DSDO01000298">
    <property type="protein sequence ID" value="HDR46902.1"/>
    <property type="molecule type" value="Genomic_DNA"/>
</dbReference>
<evidence type="ECO:0008006" key="10">
    <source>
        <dbReference type="Google" id="ProtNLM"/>
    </source>
</evidence>
<feature type="compositionally biased region" description="Basic and acidic residues" evidence="8">
    <location>
        <begin position="194"/>
        <end position="205"/>
    </location>
</feature>
<comment type="subcellular location">
    <subcellularLocation>
        <location evidence="1">Membrane</location>
    </subcellularLocation>
</comment>
<evidence type="ECO:0000256" key="3">
    <source>
        <dbReference type="ARBA" id="ARBA00022781"/>
    </source>
</evidence>
<dbReference type="GO" id="GO:0046933">
    <property type="term" value="F:proton-transporting ATP synthase activity, rotational mechanism"/>
    <property type="evidence" value="ECO:0007669"/>
    <property type="project" value="InterPro"/>
</dbReference>
<keyword evidence="4" id="KW-0406">Ion transport</keyword>
<feature type="coiled-coil region" evidence="7">
    <location>
        <begin position="69"/>
        <end position="120"/>
    </location>
</feature>
<dbReference type="Pfam" id="PF00213">
    <property type="entry name" value="OSCP"/>
    <property type="match status" value="1"/>
</dbReference>
<keyword evidence="6" id="KW-0066">ATP synthesis</keyword>
<dbReference type="Proteomes" id="UP000886162">
    <property type="component" value="Unassembled WGS sequence"/>
</dbReference>
<evidence type="ECO:0000256" key="2">
    <source>
        <dbReference type="ARBA" id="ARBA00022448"/>
    </source>
</evidence>
<evidence type="ECO:0000256" key="7">
    <source>
        <dbReference type="SAM" id="Coils"/>
    </source>
</evidence>
<keyword evidence="7" id="KW-0175">Coiled coil</keyword>
<keyword evidence="3" id="KW-0375">Hydrogen ion transport</keyword>
<proteinExistence type="predicted"/>
<sequence length="213" mass="24975">AQQQIDEFREKQEEMEEQSRQKLEEAENEAQLWRQELLEQARDQIQSKRQSWLQSLDKEKEDFARGLKKRSAQEILRFVQRVLQDLADEPLNNRLAEVLLARMKKLDDEVKQRLSKAAEEGEIEVRSTFELDASMKDRITTALREFCEKDAEVAYRVDHEQPLGVEANAGSVKFSWSISGYLDELENQVLTLFEEKSQRESDEKNSPQQQGNE</sequence>
<feature type="region of interest" description="Disordered" evidence="8">
    <location>
        <begin position="1"/>
        <end position="26"/>
    </location>
</feature>
<keyword evidence="2" id="KW-0813">Transport</keyword>
<dbReference type="InterPro" id="IPR000711">
    <property type="entry name" value="ATPase_OSCP/dsu"/>
</dbReference>
<reference evidence="9" key="1">
    <citation type="journal article" date="2020" name="mSystems">
        <title>Genome- and Community-Level Interaction Insights into Carbon Utilization and Element Cycling Functions of Hydrothermarchaeota in Hydrothermal Sediment.</title>
        <authorList>
            <person name="Zhou Z."/>
            <person name="Liu Y."/>
            <person name="Xu W."/>
            <person name="Pan J."/>
            <person name="Luo Z.H."/>
            <person name="Li M."/>
        </authorList>
    </citation>
    <scope>NUCLEOTIDE SEQUENCE [LARGE SCALE GENOMIC DNA]</scope>
    <source>
        <strain evidence="9">SpSt-1220</strain>
    </source>
</reference>
<evidence type="ECO:0000256" key="5">
    <source>
        <dbReference type="ARBA" id="ARBA00023136"/>
    </source>
</evidence>
<protein>
    <recommendedName>
        <fullName evidence="10">Flagellar assembly protein FliH/Type III secretion system HrpE domain-containing protein</fullName>
    </recommendedName>
</protein>
<keyword evidence="5" id="KW-0472">Membrane</keyword>
<accession>A0A831LHC3</accession>
<evidence type="ECO:0000256" key="1">
    <source>
        <dbReference type="ARBA" id="ARBA00004370"/>
    </source>
</evidence>
<dbReference type="GO" id="GO:0016020">
    <property type="term" value="C:membrane"/>
    <property type="evidence" value="ECO:0007669"/>
    <property type="project" value="UniProtKB-SubCell"/>
</dbReference>
<feature type="non-terminal residue" evidence="9">
    <location>
        <position position="1"/>
    </location>
</feature>
<evidence type="ECO:0000256" key="6">
    <source>
        <dbReference type="ARBA" id="ARBA00023310"/>
    </source>
</evidence>
<name>A0A831LHC3_9BACT</name>
<evidence type="ECO:0000256" key="4">
    <source>
        <dbReference type="ARBA" id="ARBA00023065"/>
    </source>
</evidence>
<comment type="caution">
    <text evidence="9">The sequence shown here is derived from an EMBL/GenBank/DDBJ whole genome shotgun (WGS) entry which is preliminary data.</text>
</comment>
<feature type="compositionally biased region" description="Basic and acidic residues" evidence="8">
    <location>
        <begin position="1"/>
        <end position="25"/>
    </location>
</feature>
<evidence type="ECO:0000313" key="9">
    <source>
        <dbReference type="EMBL" id="HDR46902.1"/>
    </source>
</evidence>